<keyword evidence="9" id="KW-1185">Reference proteome</keyword>
<keyword evidence="6 7" id="KW-0961">Cell wall biogenesis/degradation</keyword>
<comment type="catalytic activity">
    <reaction evidence="1 7">
        <text>L-glutamate = D-glutamate</text>
        <dbReference type="Rhea" id="RHEA:12813"/>
        <dbReference type="ChEBI" id="CHEBI:29985"/>
        <dbReference type="ChEBI" id="CHEBI:29986"/>
        <dbReference type="EC" id="5.1.1.3"/>
    </reaction>
</comment>
<feature type="binding site" evidence="7">
    <location>
        <begin position="12"/>
        <end position="13"/>
    </location>
    <ligand>
        <name>substrate</name>
    </ligand>
</feature>
<dbReference type="InterPro" id="IPR015942">
    <property type="entry name" value="Asp/Glu/hydantoin_racemase"/>
</dbReference>
<dbReference type="InterPro" id="IPR004391">
    <property type="entry name" value="Glu_race"/>
</dbReference>
<dbReference type="AlphaFoldDB" id="A0A2X0V775"/>
<dbReference type="InterPro" id="IPR018187">
    <property type="entry name" value="Asp/Glu_racemase_AS_1"/>
</dbReference>
<evidence type="ECO:0000256" key="4">
    <source>
        <dbReference type="ARBA" id="ARBA00022984"/>
    </source>
</evidence>
<dbReference type="GO" id="GO:0071555">
    <property type="term" value="P:cell wall organization"/>
    <property type="evidence" value="ECO:0007669"/>
    <property type="project" value="UniProtKB-KW"/>
</dbReference>
<protein>
    <recommendedName>
        <fullName evidence="2 7">Glutamate racemase</fullName>
        <ecNumber evidence="2 7">5.1.1.3</ecNumber>
    </recommendedName>
</protein>
<dbReference type="GO" id="GO:0009252">
    <property type="term" value="P:peptidoglycan biosynthetic process"/>
    <property type="evidence" value="ECO:0007669"/>
    <property type="project" value="UniProtKB-UniRule"/>
</dbReference>
<reference evidence="8 9" key="1">
    <citation type="submission" date="2018-06" db="EMBL/GenBank/DDBJ databases">
        <authorList>
            <consortium name="Pathogen Informatics"/>
            <person name="Doyle S."/>
        </authorList>
    </citation>
    <scope>NUCLEOTIDE SEQUENCE [LARGE SCALE GENOMIC DNA]</scope>
    <source>
        <strain evidence="8 9">NCTC13093</strain>
    </source>
</reference>
<keyword evidence="3 7" id="KW-0133">Cell shape</keyword>
<dbReference type="OrthoDB" id="9801055at2"/>
<dbReference type="FunFam" id="3.40.50.1860:FF:000001">
    <property type="entry name" value="Glutamate racemase"/>
    <property type="match status" value="1"/>
</dbReference>
<dbReference type="SUPFAM" id="SSF53681">
    <property type="entry name" value="Aspartate/glutamate racemase"/>
    <property type="match status" value="2"/>
</dbReference>
<dbReference type="InterPro" id="IPR033134">
    <property type="entry name" value="Asp/Glu_racemase_AS_2"/>
</dbReference>
<feature type="active site" description="Proton donor/acceptor" evidence="7">
    <location>
        <position position="188"/>
    </location>
</feature>
<organism evidence="8 9">
    <name type="scientific">Anaerobiospirillum thomasii</name>
    <dbReference type="NCBI Taxonomy" id="179995"/>
    <lineage>
        <taxon>Bacteria</taxon>
        <taxon>Pseudomonadati</taxon>
        <taxon>Pseudomonadota</taxon>
        <taxon>Gammaproteobacteria</taxon>
        <taxon>Aeromonadales</taxon>
        <taxon>Succinivibrionaceae</taxon>
        <taxon>Anaerobiospirillum</taxon>
    </lineage>
</organism>
<evidence type="ECO:0000256" key="2">
    <source>
        <dbReference type="ARBA" id="ARBA00013090"/>
    </source>
</evidence>
<dbReference type="GO" id="GO:0008881">
    <property type="term" value="F:glutamate racemase activity"/>
    <property type="evidence" value="ECO:0007669"/>
    <property type="project" value="UniProtKB-UniRule"/>
</dbReference>
<dbReference type="HAMAP" id="MF_00258">
    <property type="entry name" value="Glu_racemase"/>
    <property type="match status" value="1"/>
</dbReference>
<feature type="active site" description="Proton donor/acceptor" evidence="7">
    <location>
        <position position="76"/>
    </location>
</feature>
<dbReference type="Proteomes" id="UP000250086">
    <property type="component" value="Unassembled WGS sequence"/>
</dbReference>
<dbReference type="EMBL" id="UAPV01000001">
    <property type="protein sequence ID" value="SPT68966.1"/>
    <property type="molecule type" value="Genomic_DNA"/>
</dbReference>
<dbReference type="Pfam" id="PF01177">
    <property type="entry name" value="Asp_Glu_race"/>
    <property type="match status" value="1"/>
</dbReference>
<dbReference type="Gene3D" id="3.40.50.1860">
    <property type="match status" value="2"/>
</dbReference>
<dbReference type="RefSeq" id="WP_113743169.1">
    <property type="nucleotide sequence ID" value="NZ_UAPU01000006.1"/>
</dbReference>
<dbReference type="PANTHER" id="PTHR21198">
    <property type="entry name" value="GLUTAMATE RACEMASE"/>
    <property type="match status" value="1"/>
</dbReference>
<comment type="pathway">
    <text evidence="7">Cell wall biogenesis; peptidoglycan biosynthesis.</text>
</comment>
<evidence type="ECO:0000256" key="1">
    <source>
        <dbReference type="ARBA" id="ARBA00001602"/>
    </source>
</evidence>
<gene>
    <name evidence="7 8" type="primary">murI</name>
    <name evidence="8" type="ORF">NCTC13093_00329</name>
</gene>
<accession>A0A2X0V775</accession>
<feature type="binding site" evidence="7">
    <location>
        <begin position="77"/>
        <end position="78"/>
    </location>
    <ligand>
        <name>substrate</name>
    </ligand>
</feature>
<dbReference type="NCBIfam" id="TIGR00067">
    <property type="entry name" value="glut_race"/>
    <property type="match status" value="1"/>
</dbReference>
<dbReference type="UniPathway" id="UPA00219"/>
<feature type="binding site" evidence="7">
    <location>
        <begin position="44"/>
        <end position="45"/>
    </location>
    <ligand>
        <name>substrate</name>
    </ligand>
</feature>
<evidence type="ECO:0000256" key="5">
    <source>
        <dbReference type="ARBA" id="ARBA00023235"/>
    </source>
</evidence>
<dbReference type="PANTHER" id="PTHR21198:SF2">
    <property type="entry name" value="GLUTAMATE RACEMASE"/>
    <property type="match status" value="1"/>
</dbReference>
<evidence type="ECO:0000256" key="6">
    <source>
        <dbReference type="ARBA" id="ARBA00023316"/>
    </source>
</evidence>
<evidence type="ECO:0000313" key="8">
    <source>
        <dbReference type="EMBL" id="SPT68966.1"/>
    </source>
</evidence>
<keyword evidence="5 7" id="KW-0413">Isomerase</keyword>
<dbReference type="PROSITE" id="PS00924">
    <property type="entry name" value="ASP_GLU_RACEMASE_2"/>
    <property type="match status" value="1"/>
</dbReference>
<evidence type="ECO:0000256" key="3">
    <source>
        <dbReference type="ARBA" id="ARBA00022960"/>
    </source>
</evidence>
<evidence type="ECO:0000313" key="9">
    <source>
        <dbReference type="Proteomes" id="UP000250086"/>
    </source>
</evidence>
<comment type="function">
    <text evidence="7">Provides the (R)-glutamate required for cell wall biosynthesis.</text>
</comment>
<dbReference type="InterPro" id="IPR001920">
    <property type="entry name" value="Asp/Glu_race"/>
</dbReference>
<evidence type="ECO:0000256" key="7">
    <source>
        <dbReference type="HAMAP-Rule" id="MF_00258"/>
    </source>
</evidence>
<dbReference type="EC" id="5.1.1.3" evidence="2 7"/>
<proteinExistence type="inferred from homology"/>
<dbReference type="GO" id="GO:0008360">
    <property type="term" value="P:regulation of cell shape"/>
    <property type="evidence" value="ECO:0007669"/>
    <property type="project" value="UniProtKB-KW"/>
</dbReference>
<comment type="similarity">
    <text evidence="7">Belongs to the aspartate/glutamate racemases family.</text>
</comment>
<name>A0A2X0V775_9GAMM</name>
<dbReference type="PROSITE" id="PS00923">
    <property type="entry name" value="ASP_GLU_RACEMASE_1"/>
    <property type="match status" value="1"/>
</dbReference>
<keyword evidence="4 7" id="KW-0573">Peptidoglycan synthesis</keyword>
<sequence length="284" mass="31789">MDSSIKRALFFDSGVGGLSIYKNVIEQNTDLKSFYLFDHEFFPYGSKDEEFLKQRVLALIQKSIENFGIDLVVIACNTASTTVLPTLRANINIPVVGVVPAIKPAASASKKKIIGLLATPGTISRPYTKELILKFAHDCEVRLLGTTELVYLAESKMHGMQVEVSDVKKVIQGFFDRGEAPDVIVMGCTHFPFLKKEIELAIGTEHEVKLIDSGEAIGKRVKTLLDDEQLYLINETKATDGMMNIYKEDNLKSYAFYTGVLQDYQRELATFKSFGFESLEKFVM</sequence>
<feature type="binding site" evidence="7">
    <location>
        <begin position="189"/>
        <end position="190"/>
    </location>
    <ligand>
        <name>substrate</name>
    </ligand>
</feature>